<dbReference type="SUPFAM" id="SSF51735">
    <property type="entry name" value="NAD(P)-binding Rossmann-fold domains"/>
    <property type="match status" value="1"/>
</dbReference>
<dbReference type="SMART" id="SM00822">
    <property type="entry name" value="PKS_KR"/>
    <property type="match status" value="1"/>
</dbReference>
<dbReference type="InterPro" id="IPR020904">
    <property type="entry name" value="Sc_DH/Rdtase_CS"/>
</dbReference>
<dbReference type="GO" id="GO:0032787">
    <property type="term" value="P:monocarboxylic acid metabolic process"/>
    <property type="evidence" value="ECO:0007669"/>
    <property type="project" value="UniProtKB-ARBA"/>
</dbReference>
<reference evidence="8" key="1">
    <citation type="submission" date="2022-06" db="EMBL/GenBank/DDBJ databases">
        <title>Novel species in genus nocardia.</title>
        <authorList>
            <person name="Li F."/>
        </authorList>
    </citation>
    <scope>NUCLEOTIDE SEQUENCE</scope>
    <source>
        <strain evidence="8">CDC141</strain>
    </source>
</reference>
<keyword evidence="9" id="KW-1185">Reference proteome</keyword>
<dbReference type="InterPro" id="IPR036291">
    <property type="entry name" value="NAD(P)-bd_dom_sf"/>
</dbReference>
<keyword evidence="3" id="KW-0134">Cell wall</keyword>
<dbReference type="Pfam" id="PF13561">
    <property type="entry name" value="adh_short_C2"/>
    <property type="match status" value="1"/>
</dbReference>
<dbReference type="AlphaFoldDB" id="A0A9X2EAK7"/>
<evidence type="ECO:0000313" key="9">
    <source>
        <dbReference type="Proteomes" id="UP001139157"/>
    </source>
</evidence>
<dbReference type="Gene3D" id="3.40.50.720">
    <property type="entry name" value="NAD(P)-binding Rossmann-like Domain"/>
    <property type="match status" value="1"/>
</dbReference>
<comment type="similarity">
    <text evidence="2">Belongs to the short-chain dehydrogenases/reductases (SDR) family.</text>
</comment>
<comment type="catalytic activity">
    <reaction evidence="6">
        <text>a (3R)-hydroxyacyl-[ACP] + NADP(+) = a 3-oxoacyl-[ACP] + NADPH + H(+)</text>
        <dbReference type="Rhea" id="RHEA:17397"/>
        <dbReference type="Rhea" id="RHEA-COMP:9916"/>
        <dbReference type="Rhea" id="RHEA-COMP:9945"/>
        <dbReference type="ChEBI" id="CHEBI:15378"/>
        <dbReference type="ChEBI" id="CHEBI:57783"/>
        <dbReference type="ChEBI" id="CHEBI:58349"/>
        <dbReference type="ChEBI" id="CHEBI:78776"/>
        <dbReference type="ChEBI" id="CHEBI:78827"/>
        <dbReference type="EC" id="1.1.1.100"/>
    </reaction>
    <physiologicalReaction direction="right-to-left" evidence="6">
        <dbReference type="Rhea" id="RHEA:17399"/>
    </physiologicalReaction>
</comment>
<accession>A0A9X2EAK7</accession>
<dbReference type="RefSeq" id="WP_251912295.1">
    <property type="nucleotide sequence ID" value="NZ_JAMRXG010000005.1"/>
</dbReference>
<dbReference type="NCBIfam" id="NF009466">
    <property type="entry name" value="PRK12826.1-2"/>
    <property type="match status" value="1"/>
</dbReference>
<evidence type="ECO:0000259" key="7">
    <source>
        <dbReference type="SMART" id="SM00822"/>
    </source>
</evidence>
<dbReference type="PANTHER" id="PTHR42879">
    <property type="entry name" value="3-OXOACYL-(ACYL-CARRIER-PROTEIN) REDUCTASE"/>
    <property type="match status" value="1"/>
</dbReference>
<dbReference type="InterPro" id="IPR057326">
    <property type="entry name" value="KR_dom"/>
</dbReference>
<dbReference type="PRINTS" id="PR00081">
    <property type="entry name" value="GDHRDH"/>
</dbReference>
<comment type="subcellular location">
    <subcellularLocation>
        <location evidence="1">Secreted</location>
        <location evidence="1">Cell wall</location>
    </subcellularLocation>
</comment>
<dbReference type="EMBL" id="JAMRXG010000005">
    <property type="protein sequence ID" value="MCM6774568.1"/>
    <property type="molecule type" value="Genomic_DNA"/>
</dbReference>
<protein>
    <recommendedName>
        <fullName evidence="5">3-oxoacyl-[acyl-carrier-protein] reductase MabA</fullName>
    </recommendedName>
</protein>
<evidence type="ECO:0000256" key="5">
    <source>
        <dbReference type="ARBA" id="ARBA00040781"/>
    </source>
</evidence>
<name>A0A9X2EAK7_9NOCA</name>
<dbReference type="PROSITE" id="PS00061">
    <property type="entry name" value="ADH_SHORT"/>
    <property type="match status" value="1"/>
</dbReference>
<keyword evidence="3" id="KW-0964">Secreted</keyword>
<sequence>MSETPATGTASRAPDPGCAVVTGAARGIGRNIVLRLARAGYDIAGCYRTPGEEVDTLADELKALGVRMLLARLDVRDRDGVERFAERAEEELGPITGLVNNAAVVRNGPIAFMRGEAWDEVIEVNLTGTWNMCQAVLYRMLRRKAGAVVNISSIVGTHGYPAMSNYVASKAGVNGLSKALAQEVGGYGVRVNAVAPGLITTDKVDDHFPAAERERFVARTALGRLGDPDDVAEVVEFLLSPRARHITGQIIQVDGGDRR</sequence>
<organism evidence="8 9">
    <name type="scientific">Nocardia pulmonis</name>
    <dbReference type="NCBI Taxonomy" id="2951408"/>
    <lineage>
        <taxon>Bacteria</taxon>
        <taxon>Bacillati</taxon>
        <taxon>Actinomycetota</taxon>
        <taxon>Actinomycetes</taxon>
        <taxon>Mycobacteriales</taxon>
        <taxon>Nocardiaceae</taxon>
        <taxon>Nocardia</taxon>
    </lineage>
</organism>
<dbReference type="PRINTS" id="PR00080">
    <property type="entry name" value="SDRFAMILY"/>
</dbReference>
<feature type="domain" description="Ketoreductase" evidence="7">
    <location>
        <begin position="17"/>
        <end position="207"/>
    </location>
</feature>
<dbReference type="FunFam" id="3.40.50.720:FF:000173">
    <property type="entry name" value="3-oxoacyl-[acyl-carrier protein] reductase"/>
    <property type="match status" value="1"/>
</dbReference>
<dbReference type="GO" id="GO:0004316">
    <property type="term" value="F:3-oxoacyl-[acyl-carrier-protein] reductase (NADPH) activity"/>
    <property type="evidence" value="ECO:0007669"/>
    <property type="project" value="UniProtKB-EC"/>
</dbReference>
<evidence type="ECO:0000256" key="4">
    <source>
        <dbReference type="ARBA" id="ARBA00023002"/>
    </source>
</evidence>
<comment type="caution">
    <text evidence="8">The sequence shown here is derived from an EMBL/GenBank/DDBJ whole genome shotgun (WGS) entry which is preliminary data.</text>
</comment>
<evidence type="ECO:0000256" key="6">
    <source>
        <dbReference type="ARBA" id="ARBA00047400"/>
    </source>
</evidence>
<dbReference type="InterPro" id="IPR002347">
    <property type="entry name" value="SDR_fam"/>
</dbReference>
<evidence type="ECO:0000313" key="8">
    <source>
        <dbReference type="EMBL" id="MCM6774568.1"/>
    </source>
</evidence>
<dbReference type="Proteomes" id="UP001139157">
    <property type="component" value="Unassembled WGS sequence"/>
</dbReference>
<evidence type="ECO:0000256" key="1">
    <source>
        <dbReference type="ARBA" id="ARBA00004191"/>
    </source>
</evidence>
<keyword evidence="4" id="KW-0560">Oxidoreductase</keyword>
<proteinExistence type="inferred from homology"/>
<evidence type="ECO:0000256" key="2">
    <source>
        <dbReference type="ARBA" id="ARBA00006484"/>
    </source>
</evidence>
<dbReference type="InterPro" id="IPR050259">
    <property type="entry name" value="SDR"/>
</dbReference>
<dbReference type="PANTHER" id="PTHR42879:SF2">
    <property type="entry name" value="3-OXOACYL-[ACYL-CARRIER-PROTEIN] REDUCTASE FABG"/>
    <property type="match status" value="1"/>
</dbReference>
<gene>
    <name evidence="8" type="ORF">NDR86_13905</name>
</gene>
<evidence type="ECO:0000256" key="3">
    <source>
        <dbReference type="ARBA" id="ARBA00022512"/>
    </source>
</evidence>